<organism evidence="2 3">
    <name type="scientific">Alternaria alternata</name>
    <name type="common">Alternaria rot fungus</name>
    <name type="synonym">Torula alternata</name>
    <dbReference type="NCBI Taxonomy" id="5599"/>
    <lineage>
        <taxon>Eukaryota</taxon>
        <taxon>Fungi</taxon>
        <taxon>Dikarya</taxon>
        <taxon>Ascomycota</taxon>
        <taxon>Pezizomycotina</taxon>
        <taxon>Dothideomycetes</taxon>
        <taxon>Pleosporomycetidae</taxon>
        <taxon>Pleosporales</taxon>
        <taxon>Pleosporineae</taxon>
        <taxon>Pleosporaceae</taxon>
        <taxon>Alternaria</taxon>
        <taxon>Alternaria sect. Alternaria</taxon>
        <taxon>Alternaria alternata complex</taxon>
    </lineage>
</organism>
<accession>A0A177E4Z5</accession>
<name>A0A177E4Z5_ALTAL</name>
<dbReference type="AlphaFoldDB" id="A0A177E4Z5"/>
<dbReference type="Proteomes" id="UP000077248">
    <property type="component" value="Unassembled WGS sequence"/>
</dbReference>
<feature type="region of interest" description="Disordered" evidence="1">
    <location>
        <begin position="1"/>
        <end position="23"/>
    </location>
</feature>
<dbReference type="RefSeq" id="XP_018391972.1">
    <property type="nucleotide sequence ID" value="XM_018529098.1"/>
</dbReference>
<evidence type="ECO:0000313" key="3">
    <source>
        <dbReference type="Proteomes" id="UP000077248"/>
    </source>
</evidence>
<sequence length="110" mass="12390">MPSTMNNKMYSPHDNDLQSSSFGSSTSMQYEELACSLIAPLYDKHFRRKLSRTSSHAPNAAGFVDKLEEVSTATTDSKDMTCPFRYLPFGTTTVEYDLSILYMGHRYVGI</sequence>
<evidence type="ECO:0000313" key="2">
    <source>
        <dbReference type="EMBL" id="OAG26551.1"/>
    </source>
</evidence>
<keyword evidence="3" id="KW-1185">Reference proteome</keyword>
<dbReference type="EMBL" id="KV441469">
    <property type="protein sequence ID" value="OAG26551.1"/>
    <property type="molecule type" value="Genomic_DNA"/>
</dbReference>
<reference evidence="2 3" key="1">
    <citation type="submission" date="2016-05" db="EMBL/GenBank/DDBJ databases">
        <title>Comparative analysis of secretome profiles of manganese(II)-oxidizing ascomycete fungi.</title>
        <authorList>
            <consortium name="DOE Joint Genome Institute"/>
            <person name="Zeiner C.A."/>
            <person name="Purvine S.O."/>
            <person name="Zink E.M."/>
            <person name="Wu S."/>
            <person name="Pasa-Tolic L."/>
            <person name="Chaput D.L."/>
            <person name="Haridas S."/>
            <person name="Grigoriev I.V."/>
            <person name="Santelli C.M."/>
            <person name="Hansel C.M."/>
        </authorList>
    </citation>
    <scope>NUCLEOTIDE SEQUENCE [LARGE SCALE GENOMIC DNA]</scope>
    <source>
        <strain evidence="2 3">SRC1lrK2f</strain>
    </source>
</reference>
<dbReference type="KEGG" id="aalt:CC77DRAFT_1069753"/>
<dbReference type="VEuPathDB" id="FungiDB:CC77DRAFT_1069753"/>
<evidence type="ECO:0000256" key="1">
    <source>
        <dbReference type="SAM" id="MobiDB-lite"/>
    </source>
</evidence>
<dbReference type="GeneID" id="29114692"/>
<gene>
    <name evidence="2" type="ORF">CC77DRAFT_1069753</name>
</gene>
<protein>
    <submittedName>
        <fullName evidence="2">Uncharacterized protein</fullName>
    </submittedName>
</protein>
<proteinExistence type="predicted"/>